<reference evidence="4 5" key="1">
    <citation type="submission" date="2016-10" db="EMBL/GenBank/DDBJ databases">
        <authorList>
            <person name="de Groot N.N."/>
        </authorList>
    </citation>
    <scope>NUCLEOTIDE SEQUENCE [LARGE SCALE GENOMIC DNA]</scope>
    <source>
        <strain evidence="4 5">DSM 7343</strain>
    </source>
</reference>
<keyword evidence="2" id="KW-0802">TPR repeat</keyword>
<dbReference type="STRING" id="37625.SAMN05660420_02705"/>
<dbReference type="PANTHER" id="PTHR44227">
    <property type="match status" value="1"/>
</dbReference>
<name>A0A1H4CWV3_9BACT</name>
<feature type="transmembrane region" description="Helical" evidence="3">
    <location>
        <begin position="89"/>
        <end position="109"/>
    </location>
</feature>
<keyword evidence="3" id="KW-0812">Transmembrane</keyword>
<accession>A0A1H4CWV3</accession>
<evidence type="ECO:0000256" key="2">
    <source>
        <dbReference type="ARBA" id="ARBA00022803"/>
    </source>
</evidence>
<dbReference type="InterPro" id="IPR011990">
    <property type="entry name" value="TPR-like_helical_dom_sf"/>
</dbReference>
<feature type="transmembrane region" description="Helical" evidence="3">
    <location>
        <begin position="253"/>
        <end position="272"/>
    </location>
</feature>
<sequence length="568" mass="64907">MIFRGILIALLFCALALMTFGVVIDGELITVDDPDQMQRIEKRTSWNLEKTFIRKNTTGLYYRPLNTLSFTADKLLWDADTRVMHLENIGFHTLNALLVLLLTQSLLIAHRYRWHFSVLGGLLFLCHPLTAESVNWLSGRTDILAATFVFSSALCLMQFRINRRFRWLLPAIFFAGMGVLAKETSVAFLAGFGFLLWAQQNPTGLNYKKVIQRLFILLGLLSVAGGTAWFLMVQMRELILKGDSSRIGLTLRIIDSDWFYSFFVCLRALGFYFKKIFLPLPLNFAIIEVDPLYELLAISLLLLLVYLFIKRSIVSGYLLTAAALVSPAFVIAFNQIAWTPYAERYVYISLGFVLPVVVVCLSTAKLAPRFIFAICLLLLGTSFAISLHRSWQWSTNESLWADTVKKSPLSEKAWNNYGVALVEQGRIDEAEKCFSVAASKYRFGYHDKYDINMAVAMMERQDYDYARLKLLDVIKQSKGNSNRAVNVFLELSEEESLDRTTIIQELRTFLLQLATDTTTAAYYYQLGRLEKNEHNKELSQRYFTQAYHLAAESDPIRNKADKELTEGF</sequence>
<protein>
    <submittedName>
        <fullName evidence="4">Dolichyl-phosphate-mannose-protein mannosyltransferase</fullName>
    </submittedName>
</protein>
<evidence type="ECO:0000313" key="5">
    <source>
        <dbReference type="Proteomes" id="UP000199409"/>
    </source>
</evidence>
<keyword evidence="4" id="KW-0328">Glycosyltransferase</keyword>
<feature type="transmembrane region" description="Helical" evidence="3">
    <location>
        <begin position="171"/>
        <end position="198"/>
    </location>
</feature>
<keyword evidence="5" id="KW-1185">Reference proteome</keyword>
<feature type="transmembrane region" description="Helical" evidence="3">
    <location>
        <begin position="210"/>
        <end position="232"/>
    </location>
</feature>
<dbReference type="PANTHER" id="PTHR44227:SF3">
    <property type="entry name" value="PROTEIN O-MANNOSYL-TRANSFERASE TMTC4"/>
    <property type="match status" value="1"/>
</dbReference>
<keyword evidence="3" id="KW-1133">Transmembrane helix</keyword>
<dbReference type="Gene3D" id="1.25.40.10">
    <property type="entry name" value="Tetratricopeptide repeat domain"/>
    <property type="match status" value="1"/>
</dbReference>
<evidence type="ECO:0000256" key="3">
    <source>
        <dbReference type="SAM" id="Phobius"/>
    </source>
</evidence>
<evidence type="ECO:0000313" key="4">
    <source>
        <dbReference type="EMBL" id="SEA64838.1"/>
    </source>
</evidence>
<dbReference type="SUPFAM" id="SSF48452">
    <property type="entry name" value="TPR-like"/>
    <property type="match status" value="1"/>
</dbReference>
<feature type="transmembrane region" description="Helical" evidence="3">
    <location>
        <begin position="370"/>
        <end position="388"/>
    </location>
</feature>
<dbReference type="GO" id="GO:0016757">
    <property type="term" value="F:glycosyltransferase activity"/>
    <property type="evidence" value="ECO:0007669"/>
    <property type="project" value="UniProtKB-KW"/>
</dbReference>
<organism evidence="4 5">
    <name type="scientific">Desulfuromusa kysingii</name>
    <dbReference type="NCBI Taxonomy" id="37625"/>
    <lineage>
        <taxon>Bacteria</taxon>
        <taxon>Pseudomonadati</taxon>
        <taxon>Thermodesulfobacteriota</taxon>
        <taxon>Desulfuromonadia</taxon>
        <taxon>Desulfuromonadales</taxon>
        <taxon>Geopsychrobacteraceae</taxon>
        <taxon>Desulfuromusa</taxon>
    </lineage>
</organism>
<dbReference type="AlphaFoldDB" id="A0A1H4CWV3"/>
<keyword evidence="3" id="KW-0472">Membrane</keyword>
<dbReference type="Proteomes" id="UP000199409">
    <property type="component" value="Unassembled WGS sequence"/>
</dbReference>
<proteinExistence type="predicted"/>
<feature type="transmembrane region" description="Helical" evidence="3">
    <location>
        <begin position="316"/>
        <end position="338"/>
    </location>
</feature>
<feature type="transmembrane region" description="Helical" evidence="3">
    <location>
        <begin position="344"/>
        <end position="363"/>
    </location>
</feature>
<feature type="transmembrane region" description="Helical" evidence="3">
    <location>
        <begin position="292"/>
        <end position="309"/>
    </location>
</feature>
<keyword evidence="4" id="KW-0808">Transferase</keyword>
<evidence type="ECO:0000256" key="1">
    <source>
        <dbReference type="ARBA" id="ARBA00022737"/>
    </source>
</evidence>
<dbReference type="EMBL" id="FNQN01000009">
    <property type="protein sequence ID" value="SEA64838.1"/>
    <property type="molecule type" value="Genomic_DNA"/>
</dbReference>
<dbReference type="InterPro" id="IPR052346">
    <property type="entry name" value="O-mannosyl-transferase_TMTC"/>
</dbReference>
<gene>
    <name evidence="4" type="ORF">SAMN05660420_02705</name>
</gene>
<keyword evidence="1" id="KW-0677">Repeat</keyword>